<name>A0A2A8D066_9BACT</name>
<feature type="signal peptide" evidence="1">
    <location>
        <begin position="1"/>
        <end position="28"/>
    </location>
</feature>
<evidence type="ECO:0000313" key="3">
    <source>
        <dbReference type="Proteomes" id="UP000220102"/>
    </source>
</evidence>
<proteinExistence type="predicted"/>
<evidence type="ECO:0008006" key="4">
    <source>
        <dbReference type="Google" id="ProtNLM"/>
    </source>
</evidence>
<comment type="caution">
    <text evidence="2">The sequence shown here is derived from an EMBL/GenBank/DDBJ whole genome shotgun (WGS) entry which is preliminary data.</text>
</comment>
<organism evidence="2 3">
    <name type="scientific">Longibacter salinarum</name>
    <dbReference type="NCBI Taxonomy" id="1850348"/>
    <lineage>
        <taxon>Bacteria</taxon>
        <taxon>Pseudomonadati</taxon>
        <taxon>Rhodothermota</taxon>
        <taxon>Rhodothermia</taxon>
        <taxon>Rhodothermales</taxon>
        <taxon>Salisaetaceae</taxon>
        <taxon>Longibacter</taxon>
    </lineage>
</organism>
<keyword evidence="3" id="KW-1185">Reference proteome</keyword>
<keyword evidence="1" id="KW-0732">Signal</keyword>
<dbReference type="EMBL" id="PDEQ01000002">
    <property type="protein sequence ID" value="PEN14197.1"/>
    <property type="molecule type" value="Genomic_DNA"/>
</dbReference>
<protein>
    <recommendedName>
        <fullName evidence="4">DUF4197 domain-containing protein</fullName>
    </recommendedName>
</protein>
<reference evidence="2 3" key="1">
    <citation type="submission" date="2017-10" db="EMBL/GenBank/DDBJ databases">
        <title>Draft genome of Longibacter Salinarum.</title>
        <authorList>
            <person name="Goh K.M."/>
            <person name="Shamsir M.S."/>
            <person name="Lim S.W."/>
        </authorList>
    </citation>
    <scope>NUCLEOTIDE SEQUENCE [LARGE SCALE GENOMIC DNA]</scope>
    <source>
        <strain evidence="2 3">KCTC 52045</strain>
    </source>
</reference>
<evidence type="ECO:0000256" key="1">
    <source>
        <dbReference type="SAM" id="SignalP"/>
    </source>
</evidence>
<dbReference type="Proteomes" id="UP000220102">
    <property type="component" value="Unassembled WGS sequence"/>
</dbReference>
<evidence type="ECO:0000313" key="2">
    <source>
        <dbReference type="EMBL" id="PEN14197.1"/>
    </source>
</evidence>
<feature type="chain" id="PRO_5013015587" description="DUF4197 domain-containing protein" evidence="1">
    <location>
        <begin position="29"/>
        <end position="198"/>
    </location>
</feature>
<gene>
    <name evidence="2" type="ORF">CRI94_03925</name>
</gene>
<dbReference type="AlphaFoldDB" id="A0A2A8D066"/>
<dbReference type="RefSeq" id="WP_098074375.1">
    <property type="nucleotide sequence ID" value="NZ_PDEQ01000002.1"/>
</dbReference>
<accession>A0A2A8D066</accession>
<sequence length="198" mass="20186">MSPRSSVALRVVSALLVMLALTTAPAWAQDGSDTGGSGSDVSGSDVAGAISQSSRIENATFASDAVQQRVNAMAVVLQQRLVSGAQLTSTGSIRITAAPAPLLAELLSRSTDNEAAIAYVAGQLEAYGISDEHSERLTKAVAGLIAGGEVEAPALVRATNAFNELVDAAPASFLLDPPDSFIVIQDVLTSLLDASSMS</sequence>